<dbReference type="Pfam" id="PF11716">
    <property type="entry name" value="MDMPI_N"/>
    <property type="match status" value="1"/>
</dbReference>
<dbReference type="Proteomes" id="UP000281738">
    <property type="component" value="Unassembled WGS sequence"/>
</dbReference>
<evidence type="ECO:0000313" key="2">
    <source>
        <dbReference type="EMBL" id="ROR92756.1"/>
    </source>
</evidence>
<protein>
    <submittedName>
        <fullName evidence="2">Uncharacterized protein (TIGR03086 family)</fullName>
    </submittedName>
</protein>
<name>A0A3N2CZ41_9ACTN</name>
<evidence type="ECO:0000313" key="3">
    <source>
        <dbReference type="Proteomes" id="UP000281738"/>
    </source>
</evidence>
<keyword evidence="3" id="KW-1185">Reference proteome</keyword>
<gene>
    <name evidence="2" type="ORF">EDD33_3655</name>
</gene>
<dbReference type="EMBL" id="RKHO01000001">
    <property type="protein sequence ID" value="ROR92756.1"/>
    <property type="molecule type" value="Genomic_DNA"/>
</dbReference>
<dbReference type="InterPro" id="IPR017517">
    <property type="entry name" value="Maleyloyr_isom"/>
</dbReference>
<accession>A0A3N2CZ41</accession>
<sequence length="198" mass="20574">MPTLSAPRALAVLDAAVVWTHDCLQAARTADAGLPTPCAGWDLGDLLVHMEDSLAALAEAALGRVALDAPLPAAAREPAVLVERVVRRACHTRARWQALPTGGAVEVDVLALDRDTLALVGALEVTVHGWDVAAAVGPARRPPEDLAARLLPVARHAVPAGERGGRFAPALVPTDGSAAARLLAHLGRDAGWRVGRPR</sequence>
<dbReference type="GO" id="GO:0046872">
    <property type="term" value="F:metal ion binding"/>
    <property type="evidence" value="ECO:0007669"/>
    <property type="project" value="InterPro"/>
</dbReference>
<dbReference type="AlphaFoldDB" id="A0A3N2CZ41"/>
<reference evidence="2 3" key="1">
    <citation type="submission" date="2018-11" db="EMBL/GenBank/DDBJ databases">
        <title>Sequencing the genomes of 1000 actinobacteria strains.</title>
        <authorList>
            <person name="Klenk H.-P."/>
        </authorList>
    </citation>
    <scope>NUCLEOTIDE SEQUENCE [LARGE SCALE GENOMIC DNA]</scope>
    <source>
        <strain evidence="2 3">DSM 12652</strain>
    </source>
</reference>
<dbReference type="InterPro" id="IPR024344">
    <property type="entry name" value="MDMPI_metal-binding"/>
</dbReference>
<organism evidence="2 3">
    <name type="scientific">Nocardioides aurantiacus</name>
    <dbReference type="NCBI Taxonomy" id="86796"/>
    <lineage>
        <taxon>Bacteria</taxon>
        <taxon>Bacillati</taxon>
        <taxon>Actinomycetota</taxon>
        <taxon>Actinomycetes</taxon>
        <taxon>Propionibacteriales</taxon>
        <taxon>Nocardioidaceae</taxon>
        <taxon>Nocardioides</taxon>
    </lineage>
</organism>
<comment type="caution">
    <text evidence="2">The sequence shown here is derived from an EMBL/GenBank/DDBJ whole genome shotgun (WGS) entry which is preliminary data.</text>
</comment>
<proteinExistence type="predicted"/>
<feature type="domain" description="Mycothiol-dependent maleylpyruvate isomerase metal-binding" evidence="1">
    <location>
        <begin position="21"/>
        <end position="133"/>
    </location>
</feature>
<evidence type="ECO:0000259" key="1">
    <source>
        <dbReference type="Pfam" id="PF11716"/>
    </source>
</evidence>
<dbReference type="SUPFAM" id="SSF109854">
    <property type="entry name" value="DinB/YfiT-like putative metalloenzymes"/>
    <property type="match status" value="1"/>
</dbReference>
<dbReference type="OrthoDB" id="5185819at2"/>
<dbReference type="RefSeq" id="WP_123392420.1">
    <property type="nucleotide sequence ID" value="NZ_RKHO01000001.1"/>
</dbReference>
<dbReference type="NCBIfam" id="TIGR03083">
    <property type="entry name" value="maleylpyruvate isomerase family mycothiol-dependent enzyme"/>
    <property type="match status" value="1"/>
</dbReference>
<dbReference type="InterPro" id="IPR034660">
    <property type="entry name" value="DinB/YfiT-like"/>
</dbReference>